<dbReference type="GO" id="GO:0009360">
    <property type="term" value="C:DNA polymerase III complex"/>
    <property type="evidence" value="ECO:0007669"/>
    <property type="project" value="InterPro"/>
</dbReference>
<dbReference type="AlphaFoldDB" id="F6GTM8"/>
<keyword evidence="7" id="KW-0547">Nucleotide-binding</keyword>
<keyword evidence="11" id="KW-0175">Coiled coil</keyword>
<evidence type="ECO:0000256" key="9">
    <source>
        <dbReference type="ARBA" id="ARBA00022840"/>
    </source>
</evidence>
<dbReference type="FunFam" id="1.10.8.60:FF:000013">
    <property type="entry name" value="DNA polymerase III subunit gamma/tau"/>
    <property type="match status" value="1"/>
</dbReference>
<dbReference type="InParanoid" id="F6GTM8"/>
<feature type="domain" description="AAA+ ATPase" evidence="13">
    <location>
        <begin position="205"/>
        <end position="347"/>
    </location>
</feature>
<evidence type="ECO:0000256" key="3">
    <source>
        <dbReference type="ARBA" id="ARBA00022679"/>
    </source>
</evidence>
<dbReference type="SUPFAM" id="SSF52540">
    <property type="entry name" value="P-loop containing nucleoside triphosphate hydrolases"/>
    <property type="match status" value="1"/>
</dbReference>
<proteinExistence type="inferred from homology"/>
<keyword evidence="15" id="KW-1185">Reference proteome</keyword>
<evidence type="ECO:0000313" key="14">
    <source>
        <dbReference type="EMBL" id="CCB42912.1"/>
    </source>
</evidence>
<dbReference type="Gene3D" id="1.10.8.60">
    <property type="match status" value="1"/>
</dbReference>
<dbReference type="GO" id="GO:0006281">
    <property type="term" value="P:DNA repair"/>
    <property type="evidence" value="ECO:0000318"/>
    <property type="project" value="GO_Central"/>
</dbReference>
<dbReference type="CDD" id="cd00009">
    <property type="entry name" value="AAA"/>
    <property type="match status" value="1"/>
</dbReference>
<dbReference type="SMR" id="F6GTM8"/>
<gene>
    <name evidence="14" type="ordered locus">VIT_17s0000g09820</name>
</gene>
<dbReference type="PaxDb" id="29760-VIT_17s0000g09820.t01"/>
<dbReference type="ExpressionAtlas" id="F6GTM8">
    <property type="expression patterns" value="baseline"/>
</dbReference>
<dbReference type="InterPro" id="IPR003593">
    <property type="entry name" value="AAA+_ATPase"/>
</dbReference>
<dbReference type="NCBIfam" id="TIGR02397">
    <property type="entry name" value="dnaX_nterm"/>
    <property type="match status" value="1"/>
</dbReference>
<evidence type="ECO:0000256" key="6">
    <source>
        <dbReference type="ARBA" id="ARBA00022723"/>
    </source>
</evidence>
<dbReference type="Gene3D" id="3.40.50.300">
    <property type="entry name" value="P-loop containing nucleotide triphosphate hydrolases"/>
    <property type="match status" value="1"/>
</dbReference>
<evidence type="ECO:0000256" key="11">
    <source>
        <dbReference type="ARBA" id="ARBA00023054"/>
    </source>
</evidence>
<dbReference type="Pfam" id="PF23007">
    <property type="entry name" value="DnaA_N-like_STI"/>
    <property type="match status" value="1"/>
</dbReference>
<organism evidence="14 15">
    <name type="scientific">Vitis vinifera</name>
    <name type="common">Grape</name>
    <dbReference type="NCBI Taxonomy" id="29760"/>
    <lineage>
        <taxon>Eukaryota</taxon>
        <taxon>Viridiplantae</taxon>
        <taxon>Streptophyta</taxon>
        <taxon>Embryophyta</taxon>
        <taxon>Tracheophyta</taxon>
        <taxon>Spermatophyta</taxon>
        <taxon>Magnoliopsida</taxon>
        <taxon>eudicotyledons</taxon>
        <taxon>Gunneridae</taxon>
        <taxon>Pentapetalae</taxon>
        <taxon>rosids</taxon>
        <taxon>Vitales</taxon>
        <taxon>Vitaceae</taxon>
        <taxon>Viteae</taxon>
        <taxon>Vitis</taxon>
    </lineage>
</organism>
<keyword evidence="10" id="KW-0239">DNA-directed DNA polymerase</keyword>
<evidence type="ECO:0000256" key="1">
    <source>
        <dbReference type="ARBA" id="ARBA00006360"/>
    </source>
</evidence>
<dbReference type="InterPro" id="IPR054506">
    <property type="entry name" value="DnaA_N-like_STI"/>
</dbReference>
<dbReference type="STRING" id="29760.F6GTM8"/>
<evidence type="ECO:0000256" key="12">
    <source>
        <dbReference type="ARBA" id="ARBA00049244"/>
    </source>
</evidence>
<keyword evidence="6" id="KW-0479">Metal-binding</keyword>
<dbReference type="Gene3D" id="1.20.272.10">
    <property type="match status" value="1"/>
</dbReference>
<evidence type="ECO:0000256" key="10">
    <source>
        <dbReference type="ARBA" id="ARBA00022932"/>
    </source>
</evidence>
<dbReference type="HOGENOM" id="CLU_009072_1_0_1"/>
<dbReference type="InterPro" id="IPR045085">
    <property type="entry name" value="HLD_clamp_pol_III_gamma_tau"/>
</dbReference>
<comment type="similarity">
    <text evidence="1">Belongs to the DnaX/STICHEL family.</text>
</comment>
<dbReference type="GO" id="GO:0006261">
    <property type="term" value="P:DNA-templated DNA replication"/>
    <property type="evidence" value="ECO:0000318"/>
    <property type="project" value="GO_Central"/>
</dbReference>
<dbReference type="SMART" id="SM00382">
    <property type="entry name" value="AAA"/>
    <property type="match status" value="1"/>
</dbReference>
<dbReference type="PANTHER" id="PTHR11669:SF0">
    <property type="entry name" value="PROTEIN STICHEL-LIKE 2"/>
    <property type="match status" value="1"/>
</dbReference>
<dbReference type="CDD" id="cd18137">
    <property type="entry name" value="HLD_clamp_pol_III_gamma_tau"/>
    <property type="match status" value="1"/>
</dbReference>
<dbReference type="GO" id="GO:0046872">
    <property type="term" value="F:metal ion binding"/>
    <property type="evidence" value="ECO:0007669"/>
    <property type="project" value="UniProtKB-KW"/>
</dbReference>
<dbReference type="GO" id="GO:0003677">
    <property type="term" value="F:DNA binding"/>
    <property type="evidence" value="ECO:0007669"/>
    <property type="project" value="InterPro"/>
</dbReference>
<dbReference type="InterPro" id="IPR008921">
    <property type="entry name" value="DNA_pol3_clamp-load_cplx_C"/>
</dbReference>
<dbReference type="EC" id="2.7.7.7" evidence="2"/>
<dbReference type="InterPro" id="IPR027417">
    <property type="entry name" value="P-loop_NTPase"/>
</dbReference>
<evidence type="ECO:0000256" key="8">
    <source>
        <dbReference type="ARBA" id="ARBA00022833"/>
    </source>
</evidence>
<dbReference type="InterPro" id="IPR022754">
    <property type="entry name" value="DNA_pol_III_gamma-3"/>
</dbReference>
<keyword evidence="5" id="KW-0235">DNA replication</keyword>
<evidence type="ECO:0000313" key="15">
    <source>
        <dbReference type="Proteomes" id="UP000009183"/>
    </source>
</evidence>
<evidence type="ECO:0000256" key="4">
    <source>
        <dbReference type="ARBA" id="ARBA00022695"/>
    </source>
</evidence>
<dbReference type="Proteomes" id="UP000009183">
    <property type="component" value="Chromosome 17"/>
</dbReference>
<dbReference type="InterPro" id="IPR050238">
    <property type="entry name" value="DNA_Rep/Repair_Clamp_Loader"/>
</dbReference>
<comment type="catalytic activity">
    <reaction evidence="12">
        <text>DNA(n) + a 2'-deoxyribonucleoside 5'-triphosphate = DNA(n+1) + diphosphate</text>
        <dbReference type="Rhea" id="RHEA:22508"/>
        <dbReference type="Rhea" id="RHEA-COMP:17339"/>
        <dbReference type="Rhea" id="RHEA-COMP:17340"/>
        <dbReference type="ChEBI" id="CHEBI:33019"/>
        <dbReference type="ChEBI" id="CHEBI:61560"/>
        <dbReference type="ChEBI" id="CHEBI:173112"/>
        <dbReference type="EC" id="2.7.7.7"/>
    </reaction>
</comment>
<dbReference type="FunCoup" id="F6GTM8">
    <property type="interactions" value="553"/>
</dbReference>
<dbReference type="PANTHER" id="PTHR11669">
    <property type="entry name" value="REPLICATION FACTOR C / DNA POLYMERASE III GAMMA-TAU SUBUNIT"/>
    <property type="match status" value="1"/>
</dbReference>
<sequence>MMDGRRHSVDIPISKTLVALRRVRSLRDPSTNSMSKFSALVDSLNWETNSSNGISLRFVNGFQEGGPDNNGLLGLENFPGQREELYGGLRKPDPNTSLLANEESNAIDHNDRGCGIRCCWSRTPRFRESNLLSDVEDNPLLLGEVGETILSGQKWSWKCFNNEITPYSESPRSLSQKFRPKAFNELVGQNVVARSLLGAISRGRITSFYLFHGPRGTGKTSASRIFAAALNCLSLEEHRPCGLCRECVLFFSGRSRDSKEIDTVRINQTGRMRSLIKHAIGRPVSSRFKVFIIDECHLLRGETWATVLNSLDDLPQHVVFIMITPSLDKLPRSAVSRSQRYHFPKIKDADIASKLGRICVEECLEFDQVALDFIAAKSNGSLRDAEMMLDQLSLLGKRITMSMTYELIGIVSDDELLDLLDLALSSDTSNTVRRARELMRSRIDPMQLISQLANLIMDILAGKCQEGTSEVRRNFFEGHTSEVDLQKLSHALKILSETEKQLRASKNQTTWLTVALLQLSSVESSFLDANDSRAFLRTEHPRGENVKRLVTCACDNNKPHICEVQEDCKGQLEFLWKQATEICQSSSLKNFLRKQGKLSSVIVSQGMAVAELEFQHPDYVSKAEKSWKLIASSLQSILGCNVEIRINLAPCTSVKGYAKVKKPSFSFFSCSRRMRLKSHSTSEHGSDQSDCSDFTSEKAMIRDKTIGTCSSDCGSQVSHVCYLRTEAARTLRNREGNVLGIGTITPHRPFQDEIPKGTGFEVGSSKEEQSSCGCQEPENQPNCLFNTFGLHKKLRSSEASQMTCLRYQAQNKLALSVPKNTSFEPYFWANDRYAFSSSSNNFNSCPRDEDGLREDSKVHCWGAPTFPLKKAWQSRHRREGSNLVGWVLPCGATK</sequence>
<reference evidence="15" key="1">
    <citation type="journal article" date="2007" name="Nature">
        <title>The grapevine genome sequence suggests ancestral hexaploidization in major angiosperm phyla.</title>
        <authorList>
            <consortium name="The French-Italian Public Consortium for Grapevine Genome Characterization."/>
            <person name="Jaillon O."/>
            <person name="Aury J.-M."/>
            <person name="Noel B."/>
            <person name="Policriti A."/>
            <person name="Clepet C."/>
            <person name="Casagrande A."/>
            <person name="Choisne N."/>
            <person name="Aubourg S."/>
            <person name="Vitulo N."/>
            <person name="Jubin C."/>
            <person name="Vezzi A."/>
            <person name="Legeai F."/>
            <person name="Hugueney P."/>
            <person name="Dasilva C."/>
            <person name="Horner D."/>
            <person name="Mica E."/>
            <person name="Jublot D."/>
            <person name="Poulain J."/>
            <person name="Bruyere C."/>
            <person name="Billault A."/>
            <person name="Segurens B."/>
            <person name="Gouyvenoux M."/>
            <person name="Ugarte E."/>
            <person name="Cattonaro F."/>
            <person name="Anthouard V."/>
            <person name="Vico V."/>
            <person name="Del Fabbro C."/>
            <person name="Alaux M."/>
            <person name="Di Gaspero G."/>
            <person name="Dumas V."/>
            <person name="Felice N."/>
            <person name="Paillard S."/>
            <person name="Juman I."/>
            <person name="Moroldo M."/>
            <person name="Scalabrin S."/>
            <person name="Canaguier A."/>
            <person name="Le Clainche I."/>
            <person name="Malacrida G."/>
            <person name="Durand E."/>
            <person name="Pesole G."/>
            <person name="Laucou V."/>
            <person name="Chatelet P."/>
            <person name="Merdinoglu D."/>
            <person name="Delledonne M."/>
            <person name="Pezzotti M."/>
            <person name="Lecharny A."/>
            <person name="Scarpelli C."/>
            <person name="Artiguenave F."/>
            <person name="Pe M.E."/>
            <person name="Valle G."/>
            <person name="Morgante M."/>
            <person name="Caboche M."/>
            <person name="Adam-Blondon A.-F."/>
            <person name="Weissenbach J."/>
            <person name="Quetier F."/>
            <person name="Wincker P."/>
        </authorList>
    </citation>
    <scope>NUCLEOTIDE SEQUENCE [LARGE SCALE GENOMIC DNA]</scope>
    <source>
        <strain evidence="15">cv. Pinot noir / PN40024</strain>
    </source>
</reference>
<dbReference type="FunFam" id="1.20.272.10:FF:000019">
    <property type="entry name" value="Protein STICHEL-like 1 isoform C"/>
    <property type="match status" value="1"/>
</dbReference>
<keyword evidence="9" id="KW-0067">ATP-binding</keyword>
<keyword evidence="3" id="KW-0808">Transferase</keyword>
<evidence type="ECO:0000259" key="13">
    <source>
        <dbReference type="SMART" id="SM00382"/>
    </source>
</evidence>
<dbReference type="GO" id="GO:0005663">
    <property type="term" value="C:DNA replication factor C complex"/>
    <property type="evidence" value="ECO:0000318"/>
    <property type="project" value="GO_Central"/>
</dbReference>
<dbReference type="GO" id="GO:0005524">
    <property type="term" value="F:ATP binding"/>
    <property type="evidence" value="ECO:0007669"/>
    <property type="project" value="UniProtKB-KW"/>
</dbReference>
<evidence type="ECO:0000256" key="5">
    <source>
        <dbReference type="ARBA" id="ARBA00022705"/>
    </source>
</evidence>
<dbReference type="Pfam" id="PF12169">
    <property type="entry name" value="DNA_pol3_gamma3"/>
    <property type="match status" value="1"/>
</dbReference>
<dbReference type="SUPFAM" id="SSF48019">
    <property type="entry name" value="post-AAA+ oligomerization domain-like"/>
    <property type="match status" value="1"/>
</dbReference>
<dbReference type="Pfam" id="PF13177">
    <property type="entry name" value="DNA_pol3_delta2"/>
    <property type="match status" value="1"/>
</dbReference>
<protein>
    <recommendedName>
        <fullName evidence="2">DNA-directed DNA polymerase</fullName>
        <ecNumber evidence="2">2.7.7.7</ecNumber>
    </recommendedName>
</protein>
<name>F6GTM8_VITVI</name>
<dbReference type="GO" id="GO:0003887">
    <property type="term" value="F:DNA-directed DNA polymerase activity"/>
    <property type="evidence" value="ECO:0007669"/>
    <property type="project" value="UniProtKB-KW"/>
</dbReference>
<keyword evidence="8" id="KW-0862">Zinc</keyword>
<dbReference type="Pfam" id="PF22608">
    <property type="entry name" value="DNAX_ATPase_lid"/>
    <property type="match status" value="1"/>
</dbReference>
<keyword evidence="4" id="KW-0548">Nucleotidyltransferase</keyword>
<dbReference type="EMBL" id="FN594950">
    <property type="protein sequence ID" value="CCB42912.1"/>
    <property type="molecule type" value="Genomic_DNA"/>
</dbReference>
<dbReference type="eggNOG" id="KOG0989">
    <property type="taxonomic scope" value="Eukaryota"/>
</dbReference>
<accession>F6GTM8</accession>
<evidence type="ECO:0000256" key="7">
    <source>
        <dbReference type="ARBA" id="ARBA00022741"/>
    </source>
</evidence>
<evidence type="ECO:0000256" key="2">
    <source>
        <dbReference type="ARBA" id="ARBA00012417"/>
    </source>
</evidence>
<dbReference type="InterPro" id="IPR012763">
    <property type="entry name" value="DNA_pol_III_sug/sutau_N"/>
</dbReference>